<dbReference type="InterPro" id="IPR003593">
    <property type="entry name" value="AAA+_ATPase"/>
</dbReference>
<dbReference type="GO" id="GO:0005524">
    <property type="term" value="F:ATP binding"/>
    <property type="evidence" value="ECO:0007669"/>
    <property type="project" value="InterPro"/>
</dbReference>
<evidence type="ECO:0000259" key="3">
    <source>
        <dbReference type="PROSITE" id="PS51192"/>
    </source>
</evidence>
<feature type="domain" description="Helicase ATP-binding" evidence="3">
    <location>
        <begin position="85"/>
        <end position="271"/>
    </location>
</feature>
<feature type="region of interest" description="Disordered" evidence="2">
    <location>
        <begin position="44"/>
        <end position="71"/>
    </location>
</feature>
<dbReference type="OrthoDB" id="270584at2759"/>
<feature type="region of interest" description="Disordered" evidence="2">
    <location>
        <begin position="593"/>
        <end position="616"/>
    </location>
</feature>
<sequence>MWMRAAAAATSGWGASRVYARRSSARLASTTTALRPSLPLRHPAAHAATASISQPVSSGGQPDPDANRGPQLRPYQEECLAAILSALDRGGTKLGVSSPTGSGKTTIFSELIAQIPRPRTHQHRVLILVSSIQLALQTAQHVARRYPSLWVEVEQGARYKASGLADVTIATWQTLISFEGADDGLGRRRRVEKFDPKTFKAVIVDEAHHAASKSWRVVLNHFDPSIRVEDSEEATALDEKSTKTPIIGFSATFSRHDGLSLGSVFDEIVFHRDVLDLIDEEWLSPLRFTSIHAEIPLDSVALSSSSLPTGGGGGDFQTASLARVVNTDTVNRLIVRTWLQRAWPKASTEHDEGAGTDRRRRSTLIFAVNVQHVKDLTDEFRKAGIDARYMHGATPVNERKTLLEDFAQAKYPVLVNCAILTEGADIPSIDCVLLARPTLSRNLFSQMIGRGMRKSPSTDKTDCLILDLVGNCSKGLVCAPTLFGLDPTAEFDEQEDELDSGDATLTSEELMERRKALLEGAPLRANEPSKVTFVDWTSARELQKAMSAKSLFGGRGAEFGGPYIERMSSNAWVDCGEDVYVLDLPPNRGYLRVEKTAERPSKGKKGKQEEDEEEGEWSSWYVAKNVDEDEASATGSGRRMFFGRGRKFSPFRRPRKVLTASTLEQALRGSDTFVVKRVAGIASGPNSLVARHAAWRSRPASEKQRAFVSKRLGLNSESADEDSDKLKGLTKGEAGTILTRLQHGAKSRWQREERARKKVLDQEEKIVKRRERETVKVGPLSSPEQA</sequence>
<dbReference type="GO" id="GO:0070125">
    <property type="term" value="P:mitochondrial translational elongation"/>
    <property type="evidence" value="ECO:0007669"/>
    <property type="project" value="TreeGrafter"/>
</dbReference>
<dbReference type="FunCoup" id="A0A316YSY8">
    <property type="interactions" value="9"/>
</dbReference>
<dbReference type="EMBL" id="KZ819635">
    <property type="protein sequence ID" value="PWN92409.1"/>
    <property type="molecule type" value="Genomic_DNA"/>
</dbReference>
<evidence type="ECO:0000313" key="6">
    <source>
        <dbReference type="Proteomes" id="UP000245768"/>
    </source>
</evidence>
<dbReference type="STRING" id="215250.A0A316YSY8"/>
<dbReference type="InterPro" id="IPR027417">
    <property type="entry name" value="P-loop_NTPase"/>
</dbReference>
<dbReference type="PROSITE" id="PS51194">
    <property type="entry name" value="HELICASE_CTER"/>
    <property type="match status" value="1"/>
</dbReference>
<dbReference type="InParanoid" id="A0A316YSY8"/>
<dbReference type="SMART" id="SM00487">
    <property type="entry name" value="DEXDc"/>
    <property type="match status" value="1"/>
</dbReference>
<dbReference type="PROSITE" id="PS51192">
    <property type="entry name" value="HELICASE_ATP_BIND_1"/>
    <property type="match status" value="1"/>
</dbReference>
<organism evidence="5 6">
    <name type="scientific">Acaromyces ingoldii</name>
    <dbReference type="NCBI Taxonomy" id="215250"/>
    <lineage>
        <taxon>Eukaryota</taxon>
        <taxon>Fungi</taxon>
        <taxon>Dikarya</taxon>
        <taxon>Basidiomycota</taxon>
        <taxon>Ustilaginomycotina</taxon>
        <taxon>Exobasidiomycetes</taxon>
        <taxon>Exobasidiales</taxon>
        <taxon>Cryptobasidiaceae</taxon>
        <taxon>Acaromyces</taxon>
    </lineage>
</organism>
<dbReference type="InterPro" id="IPR050742">
    <property type="entry name" value="Helicase_Restrict-Modif_Enz"/>
</dbReference>
<dbReference type="SUPFAM" id="SSF52540">
    <property type="entry name" value="P-loop containing nucleoside triphosphate hydrolases"/>
    <property type="match status" value="1"/>
</dbReference>
<dbReference type="InterPro" id="IPR006935">
    <property type="entry name" value="Helicase/UvrB_N"/>
</dbReference>
<dbReference type="InterPro" id="IPR001650">
    <property type="entry name" value="Helicase_C-like"/>
</dbReference>
<keyword evidence="1" id="KW-0547">Nucleotide-binding</keyword>
<dbReference type="PANTHER" id="PTHR47396:SF1">
    <property type="entry name" value="ATP-DEPENDENT HELICASE IRC3-RELATED"/>
    <property type="match status" value="1"/>
</dbReference>
<feature type="domain" description="Helicase C-terminal" evidence="4">
    <location>
        <begin position="338"/>
        <end position="499"/>
    </location>
</feature>
<dbReference type="GO" id="GO:0005759">
    <property type="term" value="C:mitochondrial matrix"/>
    <property type="evidence" value="ECO:0007669"/>
    <property type="project" value="TreeGrafter"/>
</dbReference>
<evidence type="ECO:0000256" key="1">
    <source>
        <dbReference type="ARBA" id="ARBA00022806"/>
    </source>
</evidence>
<evidence type="ECO:0000256" key="2">
    <source>
        <dbReference type="SAM" id="MobiDB-lite"/>
    </source>
</evidence>
<dbReference type="PANTHER" id="PTHR47396">
    <property type="entry name" value="TYPE I RESTRICTION ENZYME ECOKI R PROTEIN"/>
    <property type="match status" value="1"/>
</dbReference>
<keyword evidence="6" id="KW-1185">Reference proteome</keyword>
<dbReference type="GO" id="GO:0061749">
    <property type="term" value="F:forked DNA-dependent helicase activity"/>
    <property type="evidence" value="ECO:0007669"/>
    <property type="project" value="TreeGrafter"/>
</dbReference>
<dbReference type="SMART" id="SM00490">
    <property type="entry name" value="HELICc"/>
    <property type="match status" value="1"/>
</dbReference>
<dbReference type="GeneID" id="37043305"/>
<dbReference type="Proteomes" id="UP000245768">
    <property type="component" value="Unassembled WGS sequence"/>
</dbReference>
<dbReference type="Pfam" id="PF04851">
    <property type="entry name" value="ResIII"/>
    <property type="match status" value="1"/>
</dbReference>
<proteinExistence type="predicted"/>
<dbReference type="GO" id="GO:0000403">
    <property type="term" value="F:Y-form DNA binding"/>
    <property type="evidence" value="ECO:0007669"/>
    <property type="project" value="TreeGrafter"/>
</dbReference>
<dbReference type="RefSeq" id="XP_025379607.1">
    <property type="nucleotide sequence ID" value="XM_025521389.1"/>
</dbReference>
<dbReference type="GO" id="GO:0032042">
    <property type="term" value="P:mitochondrial DNA metabolic process"/>
    <property type="evidence" value="ECO:0007669"/>
    <property type="project" value="TreeGrafter"/>
</dbReference>
<dbReference type="GO" id="GO:0036121">
    <property type="term" value="F:double-stranded DNA helicase activity"/>
    <property type="evidence" value="ECO:0007669"/>
    <property type="project" value="TreeGrafter"/>
</dbReference>
<feature type="compositionally biased region" description="Polar residues" evidence="2">
    <location>
        <begin position="50"/>
        <end position="60"/>
    </location>
</feature>
<evidence type="ECO:0000259" key="4">
    <source>
        <dbReference type="PROSITE" id="PS51194"/>
    </source>
</evidence>
<dbReference type="Gene3D" id="3.40.50.300">
    <property type="entry name" value="P-loop containing nucleotide triphosphate hydrolases"/>
    <property type="match status" value="2"/>
</dbReference>
<keyword evidence="1" id="KW-0347">Helicase</keyword>
<name>A0A316YSY8_9BASI</name>
<evidence type="ECO:0000313" key="5">
    <source>
        <dbReference type="EMBL" id="PWN92409.1"/>
    </source>
</evidence>
<dbReference type="AlphaFoldDB" id="A0A316YSY8"/>
<accession>A0A316YSY8</accession>
<protein>
    <submittedName>
        <fullName evidence="5">P-loop containing nucleoside triphosphate hydrolase protein</fullName>
    </submittedName>
</protein>
<reference evidence="5 6" key="1">
    <citation type="journal article" date="2018" name="Mol. Biol. Evol.">
        <title>Broad Genomic Sampling Reveals a Smut Pathogenic Ancestry of the Fungal Clade Ustilaginomycotina.</title>
        <authorList>
            <person name="Kijpornyongpan T."/>
            <person name="Mondo S.J."/>
            <person name="Barry K."/>
            <person name="Sandor L."/>
            <person name="Lee J."/>
            <person name="Lipzen A."/>
            <person name="Pangilinan J."/>
            <person name="LaButti K."/>
            <person name="Hainaut M."/>
            <person name="Henrissat B."/>
            <person name="Grigoriev I.V."/>
            <person name="Spatafora J.W."/>
            <person name="Aime M.C."/>
        </authorList>
    </citation>
    <scope>NUCLEOTIDE SEQUENCE [LARGE SCALE GENOMIC DNA]</scope>
    <source>
        <strain evidence="5 6">MCA 4198</strain>
    </source>
</reference>
<dbReference type="CDD" id="cd18799">
    <property type="entry name" value="SF2_C_EcoAI-like"/>
    <property type="match status" value="1"/>
</dbReference>
<keyword evidence="5" id="KW-0378">Hydrolase</keyword>
<gene>
    <name evidence="5" type="ORF">FA10DRAFT_266176</name>
</gene>
<dbReference type="InterPro" id="IPR014001">
    <property type="entry name" value="Helicase_ATP-bd"/>
</dbReference>
<dbReference type="GO" id="GO:0016787">
    <property type="term" value="F:hydrolase activity"/>
    <property type="evidence" value="ECO:0007669"/>
    <property type="project" value="UniProtKB-KW"/>
</dbReference>
<dbReference type="SMART" id="SM00382">
    <property type="entry name" value="AAA"/>
    <property type="match status" value="1"/>
</dbReference>
<dbReference type="Pfam" id="PF00271">
    <property type="entry name" value="Helicase_C"/>
    <property type="match status" value="1"/>
</dbReference>
<keyword evidence="1" id="KW-0067">ATP-binding</keyword>